<reference evidence="2 3" key="2">
    <citation type="journal article" date="2013" name="Genome Announc.">
        <title>Draft Genome Sequence of Methylobacterium mesophilicum Strain SR1.6/6, Isolated from Citrus sinensis.</title>
        <authorList>
            <person name="Marinho Almeida D."/>
            <person name="Dini-Andreote F."/>
            <person name="Camargo Neves A.A."/>
            <person name="Juca Ramos R.T."/>
            <person name="Andreote F.D."/>
            <person name="Carneiro A.R."/>
            <person name="Oliveira de Souza Lima A."/>
            <person name="Caracciolo Gomes de Sa P.H."/>
            <person name="Ribeiro Barbosa M.S."/>
            <person name="Araujo W.L."/>
            <person name="Silva A."/>
        </authorList>
    </citation>
    <scope>NUCLEOTIDE SEQUENCE [LARGE SCALE GENOMIC DNA]</scope>
    <source>
        <strain evidence="2 3">SR1.6/6</strain>
    </source>
</reference>
<sequence length="65" mass="7042">MGRAMTDAKDVRAARLKAALRENLRRRKAQDRGRAEVRPPADAEPDPEGGARDDEGGPDSDKTGL</sequence>
<evidence type="ECO:0000313" key="3">
    <source>
        <dbReference type="Proteomes" id="UP000012488"/>
    </source>
</evidence>
<evidence type="ECO:0000313" key="2">
    <source>
        <dbReference type="EMBL" id="QGY05789.1"/>
    </source>
</evidence>
<gene>
    <name evidence="2" type="ORF">MMSR116_30735</name>
</gene>
<dbReference type="EMBL" id="CP043538">
    <property type="protein sequence ID" value="QGY05789.1"/>
    <property type="molecule type" value="Genomic_DNA"/>
</dbReference>
<reference evidence="2 3" key="1">
    <citation type="journal article" date="2012" name="Genet. Mol. Biol.">
        <title>Analysis of 16S rRNA and mxaF genes revealing insights into Methylobacterium niche-specific plant association.</title>
        <authorList>
            <person name="Dourado M.N."/>
            <person name="Andreote F.D."/>
            <person name="Dini-Andreote F."/>
            <person name="Conti R."/>
            <person name="Araujo J.M."/>
            <person name="Araujo W.L."/>
        </authorList>
    </citation>
    <scope>NUCLEOTIDE SEQUENCE [LARGE SCALE GENOMIC DNA]</scope>
    <source>
        <strain evidence="2 3">SR1.6/6</strain>
    </source>
</reference>
<protein>
    <submittedName>
        <fullName evidence="2">Uncharacterized protein</fullName>
    </submittedName>
</protein>
<accession>A0A6B9FVJ3</accession>
<dbReference type="AlphaFoldDB" id="A0A6B9FVJ3"/>
<feature type="compositionally biased region" description="Basic and acidic residues" evidence="1">
    <location>
        <begin position="49"/>
        <end position="65"/>
    </location>
</feature>
<dbReference type="Proteomes" id="UP000012488">
    <property type="component" value="Chromosome"/>
</dbReference>
<dbReference type="OrthoDB" id="8006036at2"/>
<dbReference type="KEGG" id="mmes:MMSR116_30735"/>
<feature type="region of interest" description="Disordered" evidence="1">
    <location>
        <begin position="21"/>
        <end position="65"/>
    </location>
</feature>
<evidence type="ECO:0000256" key="1">
    <source>
        <dbReference type="SAM" id="MobiDB-lite"/>
    </source>
</evidence>
<organism evidence="2 3">
    <name type="scientific">Methylobacterium mesophilicum SR1.6/6</name>
    <dbReference type="NCBI Taxonomy" id="908290"/>
    <lineage>
        <taxon>Bacteria</taxon>
        <taxon>Pseudomonadati</taxon>
        <taxon>Pseudomonadota</taxon>
        <taxon>Alphaproteobacteria</taxon>
        <taxon>Hyphomicrobiales</taxon>
        <taxon>Methylobacteriaceae</taxon>
        <taxon>Methylobacterium</taxon>
    </lineage>
</organism>
<name>A0A6B9FVJ3_9HYPH</name>
<feature type="compositionally biased region" description="Basic and acidic residues" evidence="1">
    <location>
        <begin position="30"/>
        <end position="41"/>
    </location>
</feature>
<proteinExistence type="predicted"/>